<reference evidence="1 2" key="1">
    <citation type="submission" date="2019-03" db="EMBL/GenBank/DDBJ databases">
        <title>Draft genome sequence of Xylaria hypoxylon DSM 108379, a ubiquitous saprotrophic-parasitic fungi on hardwood.</title>
        <authorList>
            <person name="Buettner E."/>
            <person name="Leonhardt S."/>
            <person name="Gebauer A.M."/>
            <person name="Liers C."/>
            <person name="Hofrichter M."/>
            <person name="Kellner H."/>
        </authorList>
    </citation>
    <scope>NUCLEOTIDE SEQUENCE [LARGE SCALE GENOMIC DNA]</scope>
    <source>
        <strain evidence="1 2">DSM 108379</strain>
    </source>
</reference>
<protein>
    <submittedName>
        <fullName evidence="1">Uncharacterized protein</fullName>
    </submittedName>
</protein>
<proteinExistence type="predicted"/>
<name>A0A4Z0ZA68_9PEZI</name>
<dbReference type="Proteomes" id="UP000297716">
    <property type="component" value="Unassembled WGS sequence"/>
</dbReference>
<sequence length="146" mass="16461">MAAFAHLQNLHAQITNILAVPSLLSYSRALSTIEEFTKIAKSSPNPHSPAILALKHNCNVYKMLCNKSIRHLIAQASAHEHKMYRRASPRARGNVERGDESQHKRRGIVFNLDSGEHVFSALEALTLVEFLEEQECRSTKQVRFAN</sequence>
<evidence type="ECO:0000313" key="1">
    <source>
        <dbReference type="EMBL" id="TGJ88621.1"/>
    </source>
</evidence>
<accession>A0A4Z0ZA68</accession>
<gene>
    <name evidence="1" type="ORF">E0Z10_g130</name>
</gene>
<dbReference type="OrthoDB" id="4776732at2759"/>
<dbReference type="EMBL" id="SKBN01000001">
    <property type="protein sequence ID" value="TGJ88621.1"/>
    <property type="molecule type" value="Genomic_DNA"/>
</dbReference>
<keyword evidence="2" id="KW-1185">Reference proteome</keyword>
<dbReference type="AlphaFoldDB" id="A0A4Z0ZA68"/>
<organism evidence="1 2">
    <name type="scientific">Xylaria hypoxylon</name>
    <dbReference type="NCBI Taxonomy" id="37992"/>
    <lineage>
        <taxon>Eukaryota</taxon>
        <taxon>Fungi</taxon>
        <taxon>Dikarya</taxon>
        <taxon>Ascomycota</taxon>
        <taxon>Pezizomycotina</taxon>
        <taxon>Sordariomycetes</taxon>
        <taxon>Xylariomycetidae</taxon>
        <taxon>Xylariales</taxon>
        <taxon>Xylariaceae</taxon>
        <taxon>Xylaria</taxon>
    </lineage>
</organism>
<evidence type="ECO:0000313" key="2">
    <source>
        <dbReference type="Proteomes" id="UP000297716"/>
    </source>
</evidence>
<comment type="caution">
    <text evidence="1">The sequence shown here is derived from an EMBL/GenBank/DDBJ whole genome shotgun (WGS) entry which is preliminary data.</text>
</comment>